<gene>
    <name evidence="1" type="ORF">PGLA1383_LOCUS23131</name>
</gene>
<comment type="caution">
    <text evidence="1">The sequence shown here is derived from an EMBL/GenBank/DDBJ whole genome shotgun (WGS) entry which is preliminary data.</text>
</comment>
<feature type="non-terminal residue" evidence="1">
    <location>
        <position position="237"/>
    </location>
</feature>
<dbReference type="EMBL" id="CAJNNV010017224">
    <property type="protein sequence ID" value="CAE8604993.1"/>
    <property type="molecule type" value="Genomic_DNA"/>
</dbReference>
<organism evidence="1 2">
    <name type="scientific">Polarella glacialis</name>
    <name type="common">Dinoflagellate</name>
    <dbReference type="NCBI Taxonomy" id="89957"/>
    <lineage>
        <taxon>Eukaryota</taxon>
        <taxon>Sar</taxon>
        <taxon>Alveolata</taxon>
        <taxon>Dinophyceae</taxon>
        <taxon>Suessiales</taxon>
        <taxon>Suessiaceae</taxon>
        <taxon>Polarella</taxon>
    </lineage>
</organism>
<evidence type="ECO:0000313" key="2">
    <source>
        <dbReference type="Proteomes" id="UP000654075"/>
    </source>
</evidence>
<accession>A0A813F173</accession>
<keyword evidence="2" id="KW-1185">Reference proteome</keyword>
<name>A0A813F173_POLGL</name>
<proteinExistence type="predicted"/>
<sequence>AADEALYAASSALRRWEAVPDFGGASAAQRQAVEKLRKEVVVWRGALLGEAARRANRAGMHELGSVLKEDERAWQDLDEAEQAEDLYGGTLLGPFVDLSSGTGNVYHFDLEANEFVWEVAEGKRVLSLPDIESLVQQAEEQVRSVLGNSISASALLQASASEGTYTSGEESEGAVGVTRGRSFMLGTGGPSWRTALQQSPNTQRLPWKVLYWTTRGLQLGWFLLFVGVSLEEMLGCR</sequence>
<dbReference type="OrthoDB" id="420086at2759"/>
<evidence type="ECO:0000313" key="1">
    <source>
        <dbReference type="EMBL" id="CAE8604993.1"/>
    </source>
</evidence>
<reference evidence="1" key="1">
    <citation type="submission" date="2021-02" db="EMBL/GenBank/DDBJ databases">
        <authorList>
            <person name="Dougan E. K."/>
            <person name="Rhodes N."/>
            <person name="Thang M."/>
            <person name="Chan C."/>
        </authorList>
    </citation>
    <scope>NUCLEOTIDE SEQUENCE</scope>
</reference>
<dbReference type="Proteomes" id="UP000654075">
    <property type="component" value="Unassembled WGS sequence"/>
</dbReference>
<dbReference type="AlphaFoldDB" id="A0A813F173"/>
<protein>
    <submittedName>
        <fullName evidence="1">Uncharacterized protein</fullName>
    </submittedName>
</protein>